<feature type="transmembrane region" description="Helical" evidence="1">
    <location>
        <begin position="106"/>
        <end position="123"/>
    </location>
</feature>
<organism evidence="2 3">
    <name type="scientific">Parahaliea maris</name>
    <dbReference type="NCBI Taxonomy" id="2716870"/>
    <lineage>
        <taxon>Bacteria</taxon>
        <taxon>Pseudomonadati</taxon>
        <taxon>Pseudomonadota</taxon>
        <taxon>Gammaproteobacteria</taxon>
        <taxon>Cellvibrionales</taxon>
        <taxon>Halieaceae</taxon>
        <taxon>Parahaliea</taxon>
    </lineage>
</organism>
<accession>A0A5C8ZSU7</accession>
<feature type="transmembrane region" description="Helical" evidence="1">
    <location>
        <begin position="340"/>
        <end position="358"/>
    </location>
</feature>
<evidence type="ECO:0008006" key="4">
    <source>
        <dbReference type="Google" id="ProtNLM"/>
    </source>
</evidence>
<dbReference type="EMBL" id="VRZA01000007">
    <property type="protein sequence ID" value="TXS90829.1"/>
    <property type="molecule type" value="Genomic_DNA"/>
</dbReference>
<evidence type="ECO:0000256" key="1">
    <source>
        <dbReference type="SAM" id="Phobius"/>
    </source>
</evidence>
<feature type="transmembrane region" description="Helical" evidence="1">
    <location>
        <begin position="290"/>
        <end position="307"/>
    </location>
</feature>
<sequence>MAPATPALPTQTALRSDVVRGGLTLAAGLCLTLTALLLWDLLQVQVYRHDAMYYLQQQAFFDKLVAEGRWINYYLFPLLRQIPGGLAAVVSLLCWGLFAYLSARRWVQSSLLALCIASLAMQISPLMNQLQWPATILPAFLLLGLAPLAAARIPALLFFPVFGVLMFGSFSYIYYLLPLLYLRWLDSDDLAANMKRLCLQLLPLWALGFVVGYLSSLLAVYLASGAFGMEIESWRQPHYIESPGDVAANVQRAFGYFTEHLSALFPDGLHVVAGAAAATLCLLGNRSPRYIALGTLALAIICVHYVLTVPLGIIISFRTASPMWLGWIALLFFTPLRLRWQALGLLACLLLFTTSLYLQNRDTLRWYATVTTTFTGQLRAASPKPPESYQGAVFLSSDTAVAEAISAIESRYGLKPLPEMESLARAARWVPAAREAGFRKVWLCETEEKRARPLCTRILEGAPASPARCQSGLYRVNGESKGFLLVEMNPPECLQNGIDP</sequence>
<dbReference type="AlphaFoldDB" id="A0A5C8ZSU7"/>
<feature type="transmembrane region" description="Helical" evidence="1">
    <location>
        <begin position="23"/>
        <end position="42"/>
    </location>
</feature>
<gene>
    <name evidence="2" type="ORF">FV139_17825</name>
</gene>
<feature type="transmembrane region" description="Helical" evidence="1">
    <location>
        <begin position="156"/>
        <end position="177"/>
    </location>
</feature>
<dbReference type="Proteomes" id="UP000321039">
    <property type="component" value="Unassembled WGS sequence"/>
</dbReference>
<keyword evidence="1" id="KW-1133">Transmembrane helix</keyword>
<evidence type="ECO:0000313" key="2">
    <source>
        <dbReference type="EMBL" id="TXS90829.1"/>
    </source>
</evidence>
<feature type="transmembrane region" description="Helical" evidence="1">
    <location>
        <begin position="197"/>
        <end position="223"/>
    </location>
</feature>
<name>A0A5C8ZSU7_9GAMM</name>
<keyword evidence="3" id="KW-1185">Reference proteome</keyword>
<dbReference type="RefSeq" id="WP_148069827.1">
    <property type="nucleotide sequence ID" value="NZ_VRZA01000007.1"/>
</dbReference>
<feature type="transmembrane region" description="Helical" evidence="1">
    <location>
        <begin position="263"/>
        <end position="283"/>
    </location>
</feature>
<proteinExistence type="predicted"/>
<keyword evidence="1" id="KW-0812">Transmembrane</keyword>
<protein>
    <recommendedName>
        <fullName evidence="4">Glucosyl transferase GtrII</fullName>
    </recommendedName>
</protein>
<evidence type="ECO:0000313" key="3">
    <source>
        <dbReference type="Proteomes" id="UP000321039"/>
    </source>
</evidence>
<keyword evidence="1" id="KW-0472">Membrane</keyword>
<comment type="caution">
    <text evidence="2">The sequence shown here is derived from an EMBL/GenBank/DDBJ whole genome shotgun (WGS) entry which is preliminary data.</text>
</comment>
<reference evidence="2 3" key="1">
    <citation type="submission" date="2019-08" db="EMBL/GenBank/DDBJ databases">
        <title>Parahaliea maris sp. nov., isolated from the surface seawater.</title>
        <authorList>
            <person name="Liu Y."/>
        </authorList>
    </citation>
    <scope>NUCLEOTIDE SEQUENCE [LARGE SCALE GENOMIC DNA]</scope>
    <source>
        <strain evidence="2 3">HSLHS9</strain>
    </source>
</reference>
<feature type="transmembrane region" description="Helical" evidence="1">
    <location>
        <begin position="78"/>
        <end position="100"/>
    </location>
</feature>